<evidence type="ECO:0000256" key="1">
    <source>
        <dbReference type="SAM" id="SignalP"/>
    </source>
</evidence>
<accession>A0AB39VC48</accession>
<proteinExistence type="predicted"/>
<gene>
    <name evidence="2" type="ORF">AB8B23_04735</name>
</gene>
<dbReference type="EMBL" id="CP165646">
    <property type="protein sequence ID" value="XDU65466.1"/>
    <property type="molecule type" value="Genomic_DNA"/>
</dbReference>
<feature type="signal peptide" evidence="1">
    <location>
        <begin position="1"/>
        <end position="21"/>
    </location>
</feature>
<name>A0AB39VC48_9FUSO</name>
<evidence type="ECO:0008006" key="3">
    <source>
        <dbReference type="Google" id="ProtNLM"/>
    </source>
</evidence>
<protein>
    <recommendedName>
        <fullName evidence="3">Lipoprotein</fullName>
    </recommendedName>
</protein>
<feature type="chain" id="PRO_5044299859" description="Lipoprotein" evidence="1">
    <location>
        <begin position="22"/>
        <end position="54"/>
    </location>
</feature>
<dbReference type="RefSeq" id="WP_369713680.1">
    <property type="nucleotide sequence ID" value="NZ_CP165646.1"/>
</dbReference>
<reference evidence="2" key="1">
    <citation type="submission" date="2024-07" db="EMBL/GenBank/DDBJ databases">
        <authorList>
            <person name="Li X.-J."/>
            <person name="Wang X."/>
        </authorList>
    </citation>
    <scope>NUCLEOTIDE SEQUENCE</scope>
    <source>
        <strain evidence="2">HSP-342</strain>
    </source>
</reference>
<dbReference type="KEGG" id="lmes:AB8B23_04735"/>
<dbReference type="AlphaFoldDB" id="A0AB39VC48"/>
<evidence type="ECO:0000313" key="2">
    <source>
        <dbReference type="EMBL" id="XDU65466.1"/>
    </source>
</evidence>
<organism evidence="2">
    <name type="scientific">Leptotrichia mesophila</name>
    <dbReference type="NCBI Taxonomy" id="3239303"/>
    <lineage>
        <taxon>Bacteria</taxon>
        <taxon>Fusobacteriati</taxon>
        <taxon>Fusobacteriota</taxon>
        <taxon>Fusobacteriia</taxon>
        <taxon>Fusobacteriales</taxon>
        <taxon>Leptotrichiaceae</taxon>
        <taxon>Leptotrichia</taxon>
    </lineage>
</organism>
<dbReference type="PROSITE" id="PS51257">
    <property type="entry name" value="PROKAR_LIPOPROTEIN"/>
    <property type="match status" value="1"/>
</dbReference>
<keyword evidence="1" id="KW-0732">Signal</keyword>
<sequence>MKKLMVLIVLTSALVVSCSYFSELNEIAENEKRERGWRCRYNYRGEIQHCGYIN</sequence>